<dbReference type="GO" id="GO:0020037">
    <property type="term" value="F:heme binding"/>
    <property type="evidence" value="ECO:0007669"/>
    <property type="project" value="InterPro"/>
</dbReference>
<evidence type="ECO:0000256" key="5">
    <source>
        <dbReference type="ARBA" id="ARBA00023004"/>
    </source>
</evidence>
<organism evidence="9 10">
    <name type="scientific">Candidatus Tenderia electrophaga</name>
    <dbReference type="NCBI Taxonomy" id="1748243"/>
    <lineage>
        <taxon>Bacteria</taxon>
        <taxon>Pseudomonadati</taxon>
        <taxon>Pseudomonadota</taxon>
        <taxon>Gammaproteobacteria</taxon>
        <taxon>Candidatus Tenderiales</taxon>
        <taxon>Candidatus Tenderiaceae</taxon>
        <taxon>Candidatus Tenderia</taxon>
    </lineage>
</organism>
<keyword evidence="4" id="KW-0249">Electron transport</keyword>
<evidence type="ECO:0000256" key="6">
    <source>
        <dbReference type="PROSITE-ProRule" id="PRU00433"/>
    </source>
</evidence>
<reference evidence="9" key="1">
    <citation type="submission" date="2015-10" db="EMBL/GenBank/DDBJ databases">
        <title>Description of Candidatus Tenderia electrophaga gen. nov, sp. nov., an Uncultivated Electroautotroph from a Biocathode Enrichment.</title>
        <authorList>
            <person name="Eddie B.J."/>
            <person name="Malanoski A.P."/>
            <person name="Wang Z."/>
            <person name="Hall R.J."/>
            <person name="Oh S.D."/>
            <person name="Heiner C."/>
            <person name="Lin B."/>
            <person name="Strycharz-Glaven S.M."/>
        </authorList>
    </citation>
    <scope>NUCLEOTIDE SEQUENCE [LARGE SCALE GENOMIC DNA]</scope>
    <source>
        <strain evidence="9">NRL1</strain>
    </source>
</reference>
<evidence type="ECO:0000313" key="9">
    <source>
        <dbReference type="EMBL" id="ALP53003.1"/>
    </source>
</evidence>
<name>A0A0S2TCX2_9GAMM</name>
<dbReference type="Gene3D" id="1.10.760.10">
    <property type="entry name" value="Cytochrome c-like domain"/>
    <property type="match status" value="1"/>
</dbReference>
<feature type="chain" id="PRO_5006604909" description="Cytochrome c domain-containing protein" evidence="7">
    <location>
        <begin position="25"/>
        <end position="103"/>
    </location>
</feature>
<feature type="domain" description="Cytochrome c" evidence="8">
    <location>
        <begin position="22"/>
        <end position="102"/>
    </location>
</feature>
<keyword evidence="5 6" id="KW-0408">Iron</keyword>
<sequence length="103" mass="10842">MNFKRLMKLAAPAAALLIALPANAADGEAVYNKTCKMCHGSGMMGAPKTGDSAAWADRIAKGEETLYHNAINGIGKMKPKGGKKSLTDEEVKAAVDYMVAQSK</sequence>
<evidence type="ECO:0000256" key="7">
    <source>
        <dbReference type="SAM" id="SignalP"/>
    </source>
</evidence>
<dbReference type="STRING" id="1748243.Tel_07445"/>
<keyword evidence="3 6" id="KW-0479">Metal-binding</keyword>
<accession>A0A0S2TCX2</accession>
<keyword evidence="1" id="KW-0813">Transport</keyword>
<evidence type="ECO:0000313" key="10">
    <source>
        <dbReference type="Proteomes" id="UP000055136"/>
    </source>
</evidence>
<proteinExistence type="predicted"/>
<dbReference type="AlphaFoldDB" id="A0A0S2TCX2"/>
<evidence type="ECO:0000259" key="8">
    <source>
        <dbReference type="PROSITE" id="PS51007"/>
    </source>
</evidence>
<evidence type="ECO:0000256" key="3">
    <source>
        <dbReference type="ARBA" id="ARBA00022723"/>
    </source>
</evidence>
<dbReference type="EMBL" id="CP013099">
    <property type="protein sequence ID" value="ALP53003.1"/>
    <property type="molecule type" value="Genomic_DNA"/>
</dbReference>
<dbReference type="Proteomes" id="UP000055136">
    <property type="component" value="Chromosome"/>
</dbReference>
<keyword evidence="10" id="KW-1185">Reference proteome</keyword>
<dbReference type="GO" id="GO:0009055">
    <property type="term" value="F:electron transfer activity"/>
    <property type="evidence" value="ECO:0007669"/>
    <property type="project" value="InterPro"/>
</dbReference>
<dbReference type="PANTHER" id="PTHR40942:SF4">
    <property type="entry name" value="CYTOCHROME C5"/>
    <property type="match status" value="1"/>
</dbReference>
<keyword evidence="2 6" id="KW-0349">Heme</keyword>
<dbReference type="GO" id="GO:0005506">
    <property type="term" value="F:iron ion binding"/>
    <property type="evidence" value="ECO:0007669"/>
    <property type="project" value="InterPro"/>
</dbReference>
<dbReference type="PROSITE" id="PS51007">
    <property type="entry name" value="CYTC"/>
    <property type="match status" value="1"/>
</dbReference>
<feature type="signal peptide" evidence="7">
    <location>
        <begin position="1"/>
        <end position="24"/>
    </location>
</feature>
<keyword evidence="7" id="KW-0732">Signal</keyword>
<dbReference type="InterPro" id="IPR002323">
    <property type="entry name" value="Cyt_CIE"/>
</dbReference>
<dbReference type="PANTHER" id="PTHR40942">
    <property type="match status" value="1"/>
</dbReference>
<dbReference type="SUPFAM" id="SSF46626">
    <property type="entry name" value="Cytochrome c"/>
    <property type="match status" value="1"/>
</dbReference>
<dbReference type="Pfam" id="PF13442">
    <property type="entry name" value="Cytochrome_CBB3"/>
    <property type="match status" value="1"/>
</dbReference>
<dbReference type="InterPro" id="IPR036909">
    <property type="entry name" value="Cyt_c-like_dom_sf"/>
</dbReference>
<dbReference type="InterPro" id="IPR009056">
    <property type="entry name" value="Cyt_c-like_dom"/>
</dbReference>
<evidence type="ECO:0000256" key="2">
    <source>
        <dbReference type="ARBA" id="ARBA00022617"/>
    </source>
</evidence>
<gene>
    <name evidence="9" type="ORF">Tel_07445</name>
</gene>
<protein>
    <recommendedName>
        <fullName evidence="8">Cytochrome c domain-containing protein</fullName>
    </recommendedName>
</protein>
<dbReference type="PRINTS" id="PR00607">
    <property type="entry name" value="CYTCHROMECIE"/>
</dbReference>
<evidence type="ECO:0000256" key="1">
    <source>
        <dbReference type="ARBA" id="ARBA00022448"/>
    </source>
</evidence>
<evidence type="ECO:0000256" key="4">
    <source>
        <dbReference type="ARBA" id="ARBA00022982"/>
    </source>
</evidence>
<dbReference type="KEGG" id="tee:Tel_07445"/>